<name>A0A7X0TT29_9GAMM</name>
<dbReference type="Gene3D" id="3.40.50.2000">
    <property type="entry name" value="Glycogen Phosphorylase B"/>
    <property type="match status" value="2"/>
</dbReference>
<dbReference type="AlphaFoldDB" id="A0A7X0TT29"/>
<dbReference type="GO" id="GO:0016757">
    <property type="term" value="F:glycosyltransferase activity"/>
    <property type="evidence" value="ECO:0007669"/>
    <property type="project" value="UniProtKB-KW"/>
</dbReference>
<keyword evidence="3" id="KW-0328">Glycosyltransferase</keyword>
<evidence type="ECO:0000259" key="1">
    <source>
        <dbReference type="Pfam" id="PF00534"/>
    </source>
</evidence>
<evidence type="ECO:0000313" key="3">
    <source>
        <dbReference type="EMBL" id="MBB6542776.1"/>
    </source>
</evidence>
<keyword evidence="4" id="KW-1185">Reference proteome</keyword>
<organism evidence="3 4">
    <name type="scientific">Thalassotalea piscium</name>
    <dbReference type="NCBI Taxonomy" id="1230533"/>
    <lineage>
        <taxon>Bacteria</taxon>
        <taxon>Pseudomonadati</taxon>
        <taxon>Pseudomonadota</taxon>
        <taxon>Gammaproteobacteria</taxon>
        <taxon>Alteromonadales</taxon>
        <taxon>Colwelliaceae</taxon>
        <taxon>Thalassotalea</taxon>
    </lineage>
</organism>
<dbReference type="PANTHER" id="PTHR45947:SF3">
    <property type="entry name" value="SULFOQUINOVOSYL TRANSFERASE SQD2"/>
    <property type="match status" value="1"/>
</dbReference>
<feature type="domain" description="Glycosyltransferase subfamily 4-like N-terminal" evidence="2">
    <location>
        <begin position="15"/>
        <end position="180"/>
    </location>
</feature>
<proteinExistence type="predicted"/>
<dbReference type="InterPro" id="IPR050194">
    <property type="entry name" value="Glycosyltransferase_grp1"/>
</dbReference>
<comment type="caution">
    <text evidence="3">The sequence shown here is derived from an EMBL/GenBank/DDBJ whole genome shotgun (WGS) entry which is preliminary data.</text>
</comment>
<dbReference type="InterPro" id="IPR028098">
    <property type="entry name" value="Glyco_trans_4-like_N"/>
</dbReference>
<dbReference type="RefSeq" id="WP_184423585.1">
    <property type="nucleotide sequence ID" value="NZ_AP027362.1"/>
</dbReference>
<evidence type="ECO:0000259" key="2">
    <source>
        <dbReference type="Pfam" id="PF13579"/>
    </source>
</evidence>
<accession>A0A7X0TT29</accession>
<dbReference type="InterPro" id="IPR001296">
    <property type="entry name" value="Glyco_trans_1"/>
</dbReference>
<gene>
    <name evidence="3" type="ORF">HNQ55_001276</name>
</gene>
<dbReference type="Pfam" id="PF13579">
    <property type="entry name" value="Glyco_trans_4_4"/>
    <property type="match status" value="1"/>
</dbReference>
<dbReference type="EMBL" id="JACHHU010000007">
    <property type="protein sequence ID" value="MBB6542776.1"/>
    <property type="molecule type" value="Genomic_DNA"/>
</dbReference>
<reference evidence="3 4" key="1">
    <citation type="submission" date="2020-08" db="EMBL/GenBank/DDBJ databases">
        <title>Genomic Encyclopedia of Type Strains, Phase IV (KMG-IV): sequencing the most valuable type-strain genomes for metagenomic binning, comparative biology and taxonomic classification.</title>
        <authorList>
            <person name="Goeker M."/>
        </authorList>
    </citation>
    <scope>NUCLEOTIDE SEQUENCE [LARGE SCALE GENOMIC DNA]</scope>
    <source>
        <strain evidence="3 4">DSM 26287</strain>
    </source>
</reference>
<keyword evidence="3" id="KW-0808">Transferase</keyword>
<evidence type="ECO:0000313" key="4">
    <source>
        <dbReference type="Proteomes" id="UP000537141"/>
    </source>
</evidence>
<dbReference type="SUPFAM" id="SSF53756">
    <property type="entry name" value="UDP-Glycosyltransferase/glycogen phosphorylase"/>
    <property type="match status" value="1"/>
</dbReference>
<protein>
    <submittedName>
        <fullName evidence="3">Rhamnosyl/mannosyltransferase</fullName>
        <ecNumber evidence="3">2.4.1.-</ecNumber>
    </submittedName>
</protein>
<dbReference type="Pfam" id="PF00534">
    <property type="entry name" value="Glycos_transf_1"/>
    <property type="match status" value="1"/>
</dbReference>
<dbReference type="EC" id="2.4.1.-" evidence="3"/>
<dbReference type="PANTHER" id="PTHR45947">
    <property type="entry name" value="SULFOQUINOVOSYL TRANSFERASE SQD2"/>
    <property type="match status" value="1"/>
</dbReference>
<sequence length="380" mass="42841">MKILHIGKYFPPFHGGVENFMFALMEQQSLDGHQVSAIVHHHEKKQPFIVEVINGAKVHRVPFFGQAVYAPISPTFGYYLQRIAKEEKPDIIHIHTPNLSAFWCLFFPCVRNIPWVIQWQSDVIGAVPDTKITMLYPFYRLFERALLNKASKIIVATPPYAQTSKPLRLFQNKIEVVPLGLFGNNCDVINASVSQNTLNLLMVGRLTYYKGHTLLLDALSELSKQGLVINLTIVGNGELKERIINQIEKCNLAKQVTLLSNLSDEALAVELNNTDLLCLPSIERTEAFGVVLLEAMRASKPCLVSDVEGSGMSWVVQDNKTGFVVKHNNVKSLVDKLRYVIEHPELLTNYGKAGRERFDKHFAISSVSNKITKIYQKLLS</sequence>
<feature type="domain" description="Glycosyl transferase family 1" evidence="1">
    <location>
        <begin position="199"/>
        <end position="357"/>
    </location>
</feature>
<dbReference type="Proteomes" id="UP000537141">
    <property type="component" value="Unassembled WGS sequence"/>
</dbReference>